<dbReference type="STRING" id="314265.R2601_21522"/>
<dbReference type="Gene3D" id="3.40.50.150">
    <property type="entry name" value="Vaccinia Virus protein VP39"/>
    <property type="match status" value="1"/>
</dbReference>
<dbReference type="AlphaFoldDB" id="Q0FP10"/>
<protein>
    <recommendedName>
        <fullName evidence="5">Methyltransferase domain-containing protein</fullName>
    </recommendedName>
</protein>
<keyword evidence="4" id="KW-1185">Reference proteome</keyword>
<proteinExistence type="predicted"/>
<dbReference type="SUPFAM" id="SSF53335">
    <property type="entry name" value="S-adenosyl-L-methionine-dependent methyltransferases"/>
    <property type="match status" value="1"/>
</dbReference>
<dbReference type="InterPro" id="IPR018773">
    <property type="entry name" value="MeTrfase_reg_dom_prd"/>
</dbReference>
<evidence type="ECO:0000313" key="3">
    <source>
        <dbReference type="EMBL" id="EAU45893.1"/>
    </source>
</evidence>
<dbReference type="eggNOG" id="COG0500">
    <property type="taxonomic scope" value="Bacteria"/>
</dbReference>
<dbReference type="EMBL" id="AATQ01000020">
    <property type="protein sequence ID" value="EAU45893.1"/>
    <property type="molecule type" value="Genomic_DNA"/>
</dbReference>
<reference evidence="3 4" key="1">
    <citation type="journal article" date="2010" name="J. Bacteriol.">
        <title>Genome sequences of Pelagibaca bermudensis HTCC2601T and Maritimibacter alkaliphilus HTCC2654T, the type strains of two marine Roseobacter genera.</title>
        <authorList>
            <person name="Thrash J.C."/>
            <person name="Cho J.C."/>
            <person name="Ferriera S."/>
            <person name="Johnson J."/>
            <person name="Vergin K.L."/>
            <person name="Giovannoni S.J."/>
        </authorList>
    </citation>
    <scope>NUCLEOTIDE SEQUENCE [LARGE SCALE GENOMIC DNA]</scope>
    <source>
        <strain evidence="4">DSM 26914 / JCM 13377 / KCTC 12554 / HTCC2601</strain>
    </source>
</reference>
<dbReference type="Pfam" id="PF10119">
    <property type="entry name" value="MethyTransf_Reg"/>
    <property type="match status" value="1"/>
</dbReference>
<dbReference type="InterPro" id="IPR029063">
    <property type="entry name" value="SAM-dependent_MTases_sf"/>
</dbReference>
<name>Q0FP10_SALBH</name>
<dbReference type="Proteomes" id="UP000006230">
    <property type="component" value="Unassembled WGS sequence"/>
</dbReference>
<sequence length="457" mass="49572">MSDWSRGYPVDSAYFDTMQPEISPFRWRPALLTARISGPSTRRFRFLELGCGSAHTLIALAACYPEAEFLGIDFMPEHVVRARALIAEIGLTNIRVEEAGFADLAAQRPEARFDYAAMHGVWSWVDAETRGDIVALLGGWLAPGALVYNGYNCAAGWAAAAPIRQIFREAPAGAGDTRYAAAREAVAAWLSYAQNPALDALWQRLSKQSDAFLAHELGAAHGSAVWFTDLAEALEPAKLGFACPCELHEQFDALFLDGARLDLIRRGGEQGWGQTARDLSYNRTFRADLFHRGALRLTTSEMIAELRALRVLGWSREAGFGLLADLPVKDTPVATPEIEARVAELAAEGAHPIGEIVDGLDLDPQRALQTVLVQLIKGNLMAVRDEAEVAAARDGTRAFNTVAKHHLEAGRRILPGLVSPETGGVVIVPKTLQRVGFGLEAGDPAQIDRMQALGLTL</sequence>
<evidence type="ECO:0008006" key="5">
    <source>
        <dbReference type="Google" id="ProtNLM"/>
    </source>
</evidence>
<evidence type="ECO:0000259" key="1">
    <source>
        <dbReference type="Pfam" id="PF08242"/>
    </source>
</evidence>
<evidence type="ECO:0000259" key="2">
    <source>
        <dbReference type="Pfam" id="PF10119"/>
    </source>
</evidence>
<feature type="domain" description="Methyltransferase regulatory" evidence="2">
    <location>
        <begin position="210"/>
        <end position="292"/>
    </location>
</feature>
<dbReference type="InterPro" id="IPR013217">
    <property type="entry name" value="Methyltransf_12"/>
</dbReference>
<organism evidence="3 4">
    <name type="scientific">Salipiger bermudensis (strain DSM 26914 / JCM 13377 / KCTC 12554 / HTCC2601)</name>
    <name type="common">Pelagibaca bermudensis</name>
    <dbReference type="NCBI Taxonomy" id="314265"/>
    <lineage>
        <taxon>Bacteria</taxon>
        <taxon>Pseudomonadati</taxon>
        <taxon>Pseudomonadota</taxon>
        <taxon>Alphaproteobacteria</taxon>
        <taxon>Rhodobacterales</taxon>
        <taxon>Roseobacteraceae</taxon>
        <taxon>Salipiger</taxon>
    </lineage>
</organism>
<accession>Q0FP10</accession>
<dbReference type="CDD" id="cd02440">
    <property type="entry name" value="AdoMet_MTases"/>
    <property type="match status" value="1"/>
</dbReference>
<dbReference type="Pfam" id="PF08242">
    <property type="entry name" value="Methyltransf_12"/>
    <property type="match status" value="1"/>
</dbReference>
<dbReference type="RefSeq" id="WP_007799295.1">
    <property type="nucleotide sequence ID" value="NZ_DS022276.1"/>
</dbReference>
<comment type="caution">
    <text evidence="3">The sequence shown here is derived from an EMBL/GenBank/DDBJ whole genome shotgun (WGS) entry which is preliminary data.</text>
</comment>
<evidence type="ECO:0000313" key="4">
    <source>
        <dbReference type="Proteomes" id="UP000006230"/>
    </source>
</evidence>
<gene>
    <name evidence="3" type="ORF">R2601_21522</name>
</gene>
<dbReference type="HOGENOM" id="CLU_032787_1_0_5"/>
<feature type="domain" description="Methyltransferase type 12" evidence="1">
    <location>
        <begin position="47"/>
        <end position="146"/>
    </location>
</feature>